<evidence type="ECO:0000256" key="2">
    <source>
        <dbReference type="ARBA" id="ARBA00012925"/>
    </source>
</evidence>
<dbReference type="Pfam" id="PF00484">
    <property type="entry name" value="Pro_CA"/>
    <property type="match status" value="1"/>
</dbReference>
<dbReference type="GO" id="GO:0008270">
    <property type="term" value="F:zinc ion binding"/>
    <property type="evidence" value="ECO:0007669"/>
    <property type="project" value="InterPro"/>
</dbReference>
<accession>A0A078MD54</accession>
<dbReference type="SMART" id="SM00947">
    <property type="entry name" value="Pro_CA"/>
    <property type="match status" value="1"/>
</dbReference>
<dbReference type="GO" id="GO:0004089">
    <property type="term" value="F:carbonate dehydratase activity"/>
    <property type="evidence" value="ECO:0007669"/>
    <property type="project" value="UniProtKB-EC"/>
</dbReference>
<comment type="similarity">
    <text evidence="1">Belongs to the beta-class carbonic anhydrase family.</text>
</comment>
<evidence type="ECO:0000256" key="4">
    <source>
        <dbReference type="ARBA" id="ARBA00022833"/>
    </source>
</evidence>
<keyword evidence="4 6" id="KW-0862">Zinc</keyword>
<reference evidence="7" key="1">
    <citation type="submission" date="2014-07" db="EMBL/GenBank/DDBJ databases">
        <authorList>
            <person name="Urmite Genomes Urmite Genomes"/>
        </authorList>
    </citation>
    <scope>NUCLEOTIDE SEQUENCE</scope>
    <source>
        <strain evidence="7">13S34_air</strain>
    </source>
</reference>
<dbReference type="PANTHER" id="PTHR43175">
    <property type="entry name" value="CARBONIC ANHYDRASE"/>
    <property type="match status" value="1"/>
</dbReference>
<dbReference type="CDD" id="cd03379">
    <property type="entry name" value="beta_CA_cladeD"/>
    <property type="match status" value="1"/>
</dbReference>
<dbReference type="InterPro" id="IPR036874">
    <property type="entry name" value="Carbonic_anhydrase_sf"/>
</dbReference>
<dbReference type="HOGENOM" id="CLU_084253_3_0_9"/>
<comment type="catalytic activity">
    <reaction evidence="5">
        <text>hydrogencarbonate + H(+) = CO2 + H2O</text>
        <dbReference type="Rhea" id="RHEA:10748"/>
        <dbReference type="ChEBI" id="CHEBI:15377"/>
        <dbReference type="ChEBI" id="CHEBI:15378"/>
        <dbReference type="ChEBI" id="CHEBI:16526"/>
        <dbReference type="ChEBI" id="CHEBI:17544"/>
        <dbReference type="EC" id="4.2.1.1"/>
    </reaction>
</comment>
<feature type="binding site" evidence="6">
    <location>
        <position position="38"/>
    </location>
    <ligand>
        <name>Zn(2+)</name>
        <dbReference type="ChEBI" id="CHEBI:29105"/>
    </ligand>
</feature>
<feature type="binding site" evidence="6">
    <location>
        <position position="99"/>
    </location>
    <ligand>
        <name>Zn(2+)</name>
        <dbReference type="ChEBI" id="CHEBI:29105"/>
    </ligand>
</feature>
<sequence>MTILQNILSFNKDFVNNKEYEPYITTKFPDKRIVVLSCMDTRLVELLPKAMNLRNGDVKIVKSAGALVSHPFGAIMRSLLVAVYELQADEVYVVGHYDCGMSAVDPESMIQKMIERGINPEVIDMVEFSGIDLKDFLRGFGDVATSVMKSVETIRNHPLMIKNIPVHGLVIDPNTGRLDVIKDGTVVRV</sequence>
<keyword evidence="3 6" id="KW-0479">Metal-binding</keyword>
<name>A0A078MD54_9BACL</name>
<dbReference type="SUPFAM" id="SSF53056">
    <property type="entry name" value="beta-carbonic anhydrase, cab"/>
    <property type="match status" value="1"/>
</dbReference>
<feature type="binding site" evidence="6">
    <location>
        <position position="40"/>
    </location>
    <ligand>
        <name>Zn(2+)</name>
        <dbReference type="ChEBI" id="CHEBI:29105"/>
    </ligand>
</feature>
<dbReference type="Gene3D" id="3.40.1050.10">
    <property type="entry name" value="Carbonic anhydrase"/>
    <property type="match status" value="1"/>
</dbReference>
<dbReference type="EMBL" id="LN483075">
    <property type="protein sequence ID" value="CEA03372.1"/>
    <property type="molecule type" value="Genomic_DNA"/>
</dbReference>
<feature type="binding site" evidence="6">
    <location>
        <position position="96"/>
    </location>
    <ligand>
        <name>Zn(2+)</name>
        <dbReference type="ChEBI" id="CHEBI:29105"/>
    </ligand>
</feature>
<proteinExistence type="inferred from homology"/>
<dbReference type="PANTHER" id="PTHR43175:SF3">
    <property type="entry name" value="CARBON DISULFIDE HYDROLASE"/>
    <property type="match status" value="1"/>
</dbReference>
<evidence type="ECO:0000256" key="5">
    <source>
        <dbReference type="ARBA" id="ARBA00048348"/>
    </source>
</evidence>
<dbReference type="AlphaFoldDB" id="A0A078MD54"/>
<dbReference type="InterPro" id="IPR001765">
    <property type="entry name" value="Carbonic_anhydrase"/>
</dbReference>
<evidence type="ECO:0000256" key="6">
    <source>
        <dbReference type="PIRSR" id="PIRSR601765-1"/>
    </source>
</evidence>
<protein>
    <recommendedName>
        <fullName evidence="2">carbonic anhydrase</fullName>
        <ecNumber evidence="2">4.2.1.1</ecNumber>
    </recommendedName>
</protein>
<evidence type="ECO:0000256" key="1">
    <source>
        <dbReference type="ARBA" id="ARBA00006217"/>
    </source>
</evidence>
<evidence type="ECO:0000313" key="7">
    <source>
        <dbReference type="EMBL" id="CEA03372.1"/>
    </source>
</evidence>
<comment type="cofactor">
    <cofactor evidence="6">
        <name>Zn(2+)</name>
        <dbReference type="ChEBI" id="CHEBI:29105"/>
    </cofactor>
    <text evidence="6">Binds 1 zinc ion per subunit.</text>
</comment>
<dbReference type="PATRIC" id="fig|1461583.4.peg.1486"/>
<evidence type="ECO:0000256" key="3">
    <source>
        <dbReference type="ARBA" id="ARBA00022723"/>
    </source>
</evidence>
<organism evidence="7">
    <name type="scientific">Metalysinibacillus saudimassiliensis</name>
    <dbReference type="NCBI Taxonomy" id="1461583"/>
    <lineage>
        <taxon>Bacteria</taxon>
        <taxon>Bacillati</taxon>
        <taxon>Bacillota</taxon>
        <taxon>Bacilli</taxon>
        <taxon>Bacillales</taxon>
        <taxon>Caryophanaceae</taxon>
        <taxon>Metalysinibacillus</taxon>
    </lineage>
</organism>
<dbReference type="EC" id="4.2.1.1" evidence="2"/>
<gene>
    <name evidence="7" type="primary">mtcA1</name>
    <name evidence="7" type="ORF">BN1050_01546</name>
</gene>